<evidence type="ECO:0000313" key="4">
    <source>
        <dbReference type="EMBL" id="MFB9758743.1"/>
    </source>
</evidence>
<gene>
    <name evidence="4" type="ORF">ACFFMS_09620</name>
</gene>
<feature type="chain" id="PRO_5045769205" evidence="2">
    <location>
        <begin position="35"/>
        <end position="399"/>
    </location>
</feature>
<dbReference type="CDD" id="cd14667">
    <property type="entry name" value="3D_containing_proteins"/>
    <property type="match status" value="1"/>
</dbReference>
<dbReference type="InterPro" id="IPR059180">
    <property type="entry name" value="3D_YorM"/>
</dbReference>
<keyword evidence="1 2" id="KW-0732">Signal</keyword>
<dbReference type="SUPFAM" id="SSF50685">
    <property type="entry name" value="Barwin-like endoglucanases"/>
    <property type="match status" value="1"/>
</dbReference>
<name>A0ABV5WE59_9BACI</name>
<evidence type="ECO:0000256" key="1">
    <source>
        <dbReference type="ARBA" id="ARBA00022729"/>
    </source>
</evidence>
<sequence>MFHTGKLLSKLRTSKKLALQLTSALIVSSSVGTAAYAATKENVTIELDGKKQVVYTHADTVKELLKDEEIKVANRDYISASLSEEVEDNMKLVIAKAKPFTLDVNGKSQTVWSTAKTVQELLDQQKIQLGEHDKVTPERNTAIQGHNTIKVETAFPVILNVGGQQTNVWSTSITVADFLKQQQVALQESDKVTPALDQLLAENTPVTVTKVEKVTDVVEEPIPAAVVKQKDDSLPAGTEKVLQEGEDGTIQRTFEVVKENGVVTARNLQKEEKLKDSQDRIIAVGTKNVENYDTPSRGNEAGAADEFYVEATAYGPDCGGCTGITASGYNIKANPNMKMIAVDPSVIPLGSKVWVEGYGYAIAGDTGGAIKGHRIDVLYPSEAAASSWGRKRVKVRVLR</sequence>
<dbReference type="PANTHER" id="PTHR39160:SF4">
    <property type="entry name" value="RESUSCITATION-PROMOTING FACTOR RPFB"/>
    <property type="match status" value="1"/>
</dbReference>
<dbReference type="RefSeq" id="WP_379949061.1">
    <property type="nucleotide sequence ID" value="NZ_JBHMAF010000039.1"/>
</dbReference>
<dbReference type="InterPro" id="IPR036908">
    <property type="entry name" value="RlpA-like_sf"/>
</dbReference>
<dbReference type="Pfam" id="PF06725">
    <property type="entry name" value="3D"/>
    <property type="match status" value="1"/>
</dbReference>
<reference evidence="4 5" key="1">
    <citation type="submission" date="2024-09" db="EMBL/GenBank/DDBJ databases">
        <authorList>
            <person name="Sun Q."/>
            <person name="Mori K."/>
        </authorList>
    </citation>
    <scope>NUCLEOTIDE SEQUENCE [LARGE SCALE GENOMIC DNA]</scope>
    <source>
        <strain evidence="4 5">JCM 11201</strain>
    </source>
</reference>
<keyword evidence="5" id="KW-1185">Reference proteome</keyword>
<feature type="domain" description="G5" evidence="3">
    <location>
        <begin position="208"/>
        <end position="288"/>
    </location>
</feature>
<dbReference type="PROSITE" id="PS51109">
    <property type="entry name" value="G5"/>
    <property type="match status" value="1"/>
</dbReference>
<dbReference type="EMBL" id="JBHMAF010000039">
    <property type="protein sequence ID" value="MFB9758743.1"/>
    <property type="molecule type" value="Genomic_DNA"/>
</dbReference>
<protein>
    <submittedName>
        <fullName evidence="4">Ubiquitin-like domain-containing protein</fullName>
    </submittedName>
</protein>
<organism evidence="4 5">
    <name type="scientific">Ectobacillus funiculus</name>
    <dbReference type="NCBI Taxonomy" id="137993"/>
    <lineage>
        <taxon>Bacteria</taxon>
        <taxon>Bacillati</taxon>
        <taxon>Bacillota</taxon>
        <taxon>Bacilli</taxon>
        <taxon>Bacillales</taxon>
        <taxon>Bacillaceae</taxon>
        <taxon>Ectobacillus</taxon>
    </lineage>
</organism>
<dbReference type="Pfam" id="PF03990">
    <property type="entry name" value="DUF348"/>
    <property type="match status" value="3"/>
</dbReference>
<feature type="signal peptide" evidence="2">
    <location>
        <begin position="1"/>
        <end position="34"/>
    </location>
</feature>
<comment type="caution">
    <text evidence="4">The sequence shown here is derived from an EMBL/GenBank/DDBJ whole genome shotgun (WGS) entry which is preliminary data.</text>
</comment>
<dbReference type="SMART" id="SM01208">
    <property type="entry name" value="G5"/>
    <property type="match status" value="1"/>
</dbReference>
<evidence type="ECO:0000256" key="2">
    <source>
        <dbReference type="SAM" id="SignalP"/>
    </source>
</evidence>
<dbReference type="Gene3D" id="2.20.230.10">
    <property type="entry name" value="Resuscitation-promoting factor rpfb"/>
    <property type="match status" value="1"/>
</dbReference>
<dbReference type="PANTHER" id="PTHR39160">
    <property type="entry name" value="CELL WALL-BINDING PROTEIN YOCH"/>
    <property type="match status" value="1"/>
</dbReference>
<dbReference type="Proteomes" id="UP001589609">
    <property type="component" value="Unassembled WGS sequence"/>
</dbReference>
<accession>A0ABV5WE59</accession>
<dbReference type="Pfam" id="PF07501">
    <property type="entry name" value="G5"/>
    <property type="match status" value="1"/>
</dbReference>
<evidence type="ECO:0000259" key="3">
    <source>
        <dbReference type="PROSITE" id="PS51109"/>
    </source>
</evidence>
<dbReference type="InterPro" id="IPR007137">
    <property type="entry name" value="DUF348"/>
</dbReference>
<dbReference type="InterPro" id="IPR051933">
    <property type="entry name" value="Resuscitation_pf_RpfB"/>
</dbReference>
<dbReference type="Gene3D" id="2.40.40.10">
    <property type="entry name" value="RlpA-like domain"/>
    <property type="match status" value="1"/>
</dbReference>
<proteinExistence type="predicted"/>
<dbReference type="InterPro" id="IPR011098">
    <property type="entry name" value="G5_dom"/>
</dbReference>
<evidence type="ECO:0000313" key="5">
    <source>
        <dbReference type="Proteomes" id="UP001589609"/>
    </source>
</evidence>
<dbReference type="InterPro" id="IPR010611">
    <property type="entry name" value="3D_dom"/>
</dbReference>